<dbReference type="AlphaFoldDB" id="A0AAW1KLV9"/>
<name>A0AAW1KLV9_POPJA</name>
<accession>A0AAW1KLV9</accession>
<keyword evidence="2" id="KW-1185">Reference proteome</keyword>
<evidence type="ECO:0000313" key="2">
    <source>
        <dbReference type="Proteomes" id="UP001458880"/>
    </source>
</evidence>
<dbReference type="Proteomes" id="UP001458880">
    <property type="component" value="Unassembled WGS sequence"/>
</dbReference>
<sequence>MCVSDKQKLTERIPLTEPLNIAAPRRAIINPVSDFNLRQLKGDISCTNNIRKACILLSELPESRNPPKLALYKTFAYESHVVIGEYVKILTRRDRTGKSEMVNVQESPDINAVKVETGEIRGCRKLNRLSLT</sequence>
<reference evidence="1 2" key="1">
    <citation type="journal article" date="2024" name="BMC Genomics">
        <title>De novo assembly and annotation of Popillia japonica's genome with initial clues to its potential as an invasive pest.</title>
        <authorList>
            <person name="Cucini C."/>
            <person name="Boschi S."/>
            <person name="Funari R."/>
            <person name="Cardaioli E."/>
            <person name="Iannotti N."/>
            <person name="Marturano G."/>
            <person name="Paoli F."/>
            <person name="Bruttini M."/>
            <person name="Carapelli A."/>
            <person name="Frati F."/>
            <person name="Nardi F."/>
        </authorList>
    </citation>
    <scope>NUCLEOTIDE SEQUENCE [LARGE SCALE GENOMIC DNA]</scope>
    <source>
        <strain evidence="1">DMR45628</strain>
    </source>
</reference>
<protein>
    <submittedName>
        <fullName evidence="1">Uncharacterized protein</fullName>
    </submittedName>
</protein>
<dbReference type="EMBL" id="JASPKY010000207">
    <property type="protein sequence ID" value="KAK9720755.1"/>
    <property type="molecule type" value="Genomic_DNA"/>
</dbReference>
<gene>
    <name evidence="1" type="ORF">QE152_g21895</name>
</gene>
<proteinExistence type="predicted"/>
<evidence type="ECO:0000313" key="1">
    <source>
        <dbReference type="EMBL" id="KAK9720755.1"/>
    </source>
</evidence>
<organism evidence="1 2">
    <name type="scientific">Popillia japonica</name>
    <name type="common">Japanese beetle</name>
    <dbReference type="NCBI Taxonomy" id="7064"/>
    <lineage>
        <taxon>Eukaryota</taxon>
        <taxon>Metazoa</taxon>
        <taxon>Ecdysozoa</taxon>
        <taxon>Arthropoda</taxon>
        <taxon>Hexapoda</taxon>
        <taxon>Insecta</taxon>
        <taxon>Pterygota</taxon>
        <taxon>Neoptera</taxon>
        <taxon>Endopterygota</taxon>
        <taxon>Coleoptera</taxon>
        <taxon>Polyphaga</taxon>
        <taxon>Scarabaeiformia</taxon>
        <taxon>Scarabaeidae</taxon>
        <taxon>Rutelinae</taxon>
        <taxon>Popillia</taxon>
    </lineage>
</organism>
<comment type="caution">
    <text evidence="1">The sequence shown here is derived from an EMBL/GenBank/DDBJ whole genome shotgun (WGS) entry which is preliminary data.</text>
</comment>